<dbReference type="PANTHER" id="PTHR21432:SF20">
    <property type="entry name" value="ACETYL-COA HYDROLASE"/>
    <property type="match status" value="1"/>
</dbReference>
<dbReference type="EMBL" id="CAEZSQ010000037">
    <property type="protein sequence ID" value="CAB4541016.1"/>
    <property type="molecule type" value="Genomic_DNA"/>
</dbReference>
<dbReference type="AlphaFoldDB" id="A0A6J7BEA7"/>
<evidence type="ECO:0000259" key="1">
    <source>
        <dbReference type="Pfam" id="PF13336"/>
    </source>
</evidence>
<name>A0A6J7BEA7_9ZZZZ</name>
<organism evidence="3">
    <name type="scientific">freshwater metagenome</name>
    <dbReference type="NCBI Taxonomy" id="449393"/>
    <lineage>
        <taxon>unclassified sequences</taxon>
        <taxon>metagenomes</taxon>
        <taxon>ecological metagenomes</taxon>
    </lineage>
</organism>
<evidence type="ECO:0000313" key="2">
    <source>
        <dbReference type="EMBL" id="CAB4541016.1"/>
    </source>
</evidence>
<dbReference type="GO" id="GO:0006083">
    <property type="term" value="P:acetate metabolic process"/>
    <property type="evidence" value="ECO:0007669"/>
    <property type="project" value="InterPro"/>
</dbReference>
<accession>A0A6J7BEA7</accession>
<gene>
    <name evidence="2" type="ORF">UFOPK1458_00274</name>
    <name evidence="3" type="ORF">UFOPK3243_00799</name>
</gene>
<dbReference type="Pfam" id="PF13336">
    <property type="entry name" value="AcetylCoA_hyd_C"/>
    <property type="match status" value="1"/>
</dbReference>
<protein>
    <submittedName>
        <fullName evidence="3">Unannotated protein</fullName>
    </submittedName>
</protein>
<proteinExistence type="predicted"/>
<dbReference type="Gene3D" id="3.40.1080.20">
    <property type="entry name" value="Acetyl-CoA hydrolase/transferase C-terminal domain"/>
    <property type="match status" value="1"/>
</dbReference>
<dbReference type="PANTHER" id="PTHR21432">
    <property type="entry name" value="ACETYL-COA HYDROLASE-RELATED"/>
    <property type="match status" value="1"/>
</dbReference>
<feature type="domain" description="Acetyl-CoA hydrolase/transferase C-terminal" evidence="1">
    <location>
        <begin position="252"/>
        <end position="402"/>
    </location>
</feature>
<dbReference type="InterPro" id="IPR037171">
    <property type="entry name" value="NagB/RpiA_transferase-like"/>
</dbReference>
<dbReference type="EMBL" id="CAFAZZ010000076">
    <property type="protein sequence ID" value="CAB4843455.1"/>
    <property type="molecule type" value="Genomic_DNA"/>
</dbReference>
<dbReference type="InterPro" id="IPR046433">
    <property type="entry name" value="ActCoA_hydro"/>
</dbReference>
<dbReference type="SUPFAM" id="SSF100950">
    <property type="entry name" value="NagB/RpiA/CoA transferase-like"/>
    <property type="match status" value="2"/>
</dbReference>
<evidence type="ECO:0000313" key="3">
    <source>
        <dbReference type="EMBL" id="CAB4843455.1"/>
    </source>
</evidence>
<dbReference type="Gene3D" id="3.40.1080.10">
    <property type="entry name" value="Glutaconate Coenzyme A-transferase"/>
    <property type="match status" value="1"/>
</dbReference>
<sequence>MRIINTDQLKSVLANLPDNPRIIASGNFATPNTLLKAADENISEFRLHMLNAQNGIPDREGITYETAFVGHGMRRHPRLQYIPSRLSLLPVVIRDYARPDAVFIHTSERRHDTVSLGTEVNILPAAIETARAHGGVVIAQANKQMPYTYGDAQIYESEIDYLVEVDEPLLEKPETTFASESLEIGQRIAALIEDHSTLQLGIGAIPDSVLSSLKDRTGLRIWTEMFSDGVFDLFKMGVLDPDILLTASFVFGSQELYQWLNLNRRVQMLRTERTNNPTNIAKQAKMQSINAALQIDLFDQANASHVRGQIYSGFGGSTDFIVGSLHSRGGRSFMALPSWHPKAQVSTIVPRLTENTTSFQHSFVVTEQGAAACFGRTQSEQALNLITHAVHPNAREELVAKASEFGLL</sequence>
<reference evidence="3" key="1">
    <citation type="submission" date="2020-05" db="EMBL/GenBank/DDBJ databases">
        <authorList>
            <person name="Chiriac C."/>
            <person name="Salcher M."/>
            <person name="Ghai R."/>
            <person name="Kavagutti S V."/>
        </authorList>
    </citation>
    <scope>NUCLEOTIDE SEQUENCE</scope>
</reference>
<dbReference type="InterPro" id="IPR038460">
    <property type="entry name" value="AcetylCoA_hyd_C_sf"/>
</dbReference>
<dbReference type="Gene3D" id="3.30.750.70">
    <property type="entry name" value="4-hydroxybutyrate coenzyme like domains"/>
    <property type="match status" value="1"/>
</dbReference>
<dbReference type="GO" id="GO:0008775">
    <property type="term" value="F:acetate CoA-transferase activity"/>
    <property type="evidence" value="ECO:0007669"/>
    <property type="project" value="InterPro"/>
</dbReference>
<dbReference type="InterPro" id="IPR026888">
    <property type="entry name" value="AcetylCoA_hyd_C"/>
</dbReference>